<dbReference type="OrthoDB" id="188271at2"/>
<dbReference type="Proteomes" id="UP000295636">
    <property type="component" value="Unassembled WGS sequence"/>
</dbReference>
<dbReference type="AlphaFoldDB" id="A0A4R5KQC6"/>
<evidence type="ECO:0000313" key="2">
    <source>
        <dbReference type="Proteomes" id="UP000295636"/>
    </source>
</evidence>
<sequence>MASFYDYPISFLRQFQQYYNERKIVNHWAEPTQDSPYPSLILRFDEIGERSSLIDLELCFLPGLESFSQEGIYILQSFAVIKNNVPSEAHNKLMTEIVKINIQLPLGGFGLFKDTGVLYFKHNTIQNREWLGSQIAMEHFDRQNALIVHQLYLFIDTLLNLAEDSNFKL</sequence>
<keyword evidence="2" id="KW-1185">Reference proteome</keyword>
<comment type="caution">
    <text evidence="1">The sequence shown here is derived from an EMBL/GenBank/DDBJ whole genome shotgun (WGS) entry which is preliminary data.</text>
</comment>
<organism evidence="1 2">
    <name type="scientific">Paenibacillus piri</name>
    <dbReference type="NCBI Taxonomy" id="2547395"/>
    <lineage>
        <taxon>Bacteria</taxon>
        <taxon>Bacillati</taxon>
        <taxon>Bacillota</taxon>
        <taxon>Bacilli</taxon>
        <taxon>Bacillales</taxon>
        <taxon>Paenibacillaceae</taxon>
        <taxon>Paenibacillus</taxon>
    </lineage>
</organism>
<protein>
    <submittedName>
        <fullName evidence="1">Uncharacterized protein</fullName>
    </submittedName>
</protein>
<proteinExistence type="predicted"/>
<reference evidence="1 2" key="1">
    <citation type="submission" date="2019-03" db="EMBL/GenBank/DDBJ databases">
        <title>This is whole genome sequence of Paenibacillus sp MS74 strain.</title>
        <authorList>
            <person name="Trinh H.N."/>
        </authorList>
    </citation>
    <scope>NUCLEOTIDE SEQUENCE [LARGE SCALE GENOMIC DNA]</scope>
    <source>
        <strain evidence="1 2">MS74</strain>
    </source>
</reference>
<dbReference type="RefSeq" id="WP_133227574.1">
    <property type="nucleotide sequence ID" value="NZ_SMRT01000004.1"/>
</dbReference>
<evidence type="ECO:0000313" key="1">
    <source>
        <dbReference type="EMBL" id="TDF97953.1"/>
    </source>
</evidence>
<accession>A0A4R5KQC6</accession>
<dbReference type="EMBL" id="SMRT01000004">
    <property type="protein sequence ID" value="TDF97953.1"/>
    <property type="molecule type" value="Genomic_DNA"/>
</dbReference>
<name>A0A4R5KQC6_9BACL</name>
<gene>
    <name evidence="1" type="ORF">E1757_10550</name>
</gene>